<keyword evidence="3" id="KW-1185">Reference proteome</keyword>
<name>A0A172ZBB4_9BACL</name>
<accession>A0A172ZBB4</accession>
<dbReference type="InterPro" id="IPR011009">
    <property type="entry name" value="Kinase-like_dom_sf"/>
</dbReference>
<feature type="domain" description="Aminoglycoside phosphotransferase" evidence="1">
    <location>
        <begin position="49"/>
        <end position="256"/>
    </location>
</feature>
<protein>
    <recommendedName>
        <fullName evidence="1">Aminoglycoside phosphotransferase domain-containing protein</fullName>
    </recommendedName>
</protein>
<dbReference type="Pfam" id="PF01636">
    <property type="entry name" value="APH"/>
    <property type="match status" value="1"/>
</dbReference>
<dbReference type="Gene3D" id="3.30.200.20">
    <property type="entry name" value="Phosphorylase Kinase, domain 1"/>
    <property type="match status" value="1"/>
</dbReference>
<organism evidence="2 3">
    <name type="scientific">Paenibacillus bovis</name>
    <dbReference type="NCBI Taxonomy" id="1616788"/>
    <lineage>
        <taxon>Bacteria</taxon>
        <taxon>Bacillati</taxon>
        <taxon>Bacillota</taxon>
        <taxon>Bacilli</taxon>
        <taxon>Bacillales</taxon>
        <taxon>Paenibacillaceae</taxon>
        <taxon>Paenibacillus</taxon>
    </lineage>
</organism>
<dbReference type="EMBL" id="CP013023">
    <property type="protein sequence ID" value="ANF94935.1"/>
    <property type="molecule type" value="Genomic_DNA"/>
</dbReference>
<evidence type="ECO:0000313" key="3">
    <source>
        <dbReference type="Proteomes" id="UP000078148"/>
    </source>
</evidence>
<dbReference type="InterPro" id="IPR002575">
    <property type="entry name" value="Aminoglycoside_PTrfase"/>
</dbReference>
<proteinExistence type="predicted"/>
<gene>
    <name evidence="2" type="ORF">AR543_02055</name>
</gene>
<evidence type="ECO:0000313" key="2">
    <source>
        <dbReference type="EMBL" id="ANF94935.1"/>
    </source>
</evidence>
<dbReference type="Gene3D" id="3.90.1200.10">
    <property type="match status" value="1"/>
</dbReference>
<reference evidence="2 3" key="2">
    <citation type="journal article" date="2016" name="Int. J. Syst. Evol. Microbiol.">
        <title>Paenibacillus bovis sp. nov., isolated from raw yak (Bos grunniens) milk.</title>
        <authorList>
            <person name="Gao C."/>
            <person name="Han J."/>
            <person name="Liu Z."/>
            <person name="Xu X."/>
            <person name="Hang F."/>
            <person name="Wu Z."/>
        </authorList>
    </citation>
    <scope>NUCLEOTIDE SEQUENCE [LARGE SCALE GENOMIC DNA]</scope>
    <source>
        <strain evidence="2 3">BD3526</strain>
    </source>
</reference>
<dbReference type="OrthoDB" id="60975at2"/>
<reference evidence="3" key="1">
    <citation type="submission" date="2015-10" db="EMBL/GenBank/DDBJ databases">
        <title>Genome of Paenibacillus bovis sp. nov.</title>
        <authorList>
            <person name="Wu Z."/>
            <person name="Gao C."/>
            <person name="Liu Z."/>
            <person name="Zheng H."/>
        </authorList>
    </citation>
    <scope>NUCLEOTIDE SEQUENCE [LARGE SCALE GENOMIC DNA]</scope>
    <source>
        <strain evidence="3">BD3526</strain>
    </source>
</reference>
<dbReference type="Proteomes" id="UP000078148">
    <property type="component" value="Chromosome"/>
</dbReference>
<evidence type="ECO:0000259" key="1">
    <source>
        <dbReference type="Pfam" id="PF01636"/>
    </source>
</evidence>
<dbReference type="AlphaFoldDB" id="A0A172ZBB4"/>
<dbReference type="SUPFAM" id="SSF56112">
    <property type="entry name" value="Protein kinase-like (PK-like)"/>
    <property type="match status" value="1"/>
</dbReference>
<dbReference type="KEGG" id="pbv:AR543_02055"/>
<dbReference type="RefSeq" id="WP_060531403.1">
    <property type="nucleotide sequence ID" value="NZ_CP013023.1"/>
</dbReference>
<sequence>MNSNQPFLDLSHDDILPVLSQYSLGVIHSVNLPEQGNTSQARIVHCAAGMFVVRRLKNRSQAEMEVALSDIIAEYRVCPPIIRTIHGQPFTVHQNNYYNVQLYIEPLPVTPNSIDYEQIGAKTALFHTMTRSLNLSVQPDRFSLTAAIDLLNLNYHYQQMDKKDQQIICTLQSHIAQCLPYEHPPIQHSGYIHGDLGKWNLVFGKEETFLIDWGEVRRGDPHFDIAALVTSMLDLTQETRINQEHIRLFREGYQRYGQINNATLFEHIQLWTVRGITALLIQRGLHKAVLRTAERLLHTLPIYRKLLNI</sequence>